<proteinExistence type="predicted"/>
<dbReference type="GeneID" id="94432879"/>
<accession>A0A2C6K2V2</accession>
<feature type="compositionally biased region" description="Low complexity" evidence="1">
    <location>
        <begin position="1"/>
        <end position="16"/>
    </location>
</feature>
<dbReference type="VEuPathDB" id="ToxoDB:CSUI_009553"/>
<evidence type="ECO:0000313" key="3">
    <source>
        <dbReference type="Proteomes" id="UP000221165"/>
    </source>
</evidence>
<dbReference type="EMBL" id="MIGC01005741">
    <property type="protein sequence ID" value="PHJ16630.1"/>
    <property type="molecule type" value="Genomic_DNA"/>
</dbReference>
<protein>
    <submittedName>
        <fullName evidence="2">Uncharacterized protein</fullName>
    </submittedName>
</protein>
<feature type="region of interest" description="Disordered" evidence="1">
    <location>
        <begin position="1"/>
        <end position="31"/>
    </location>
</feature>
<sequence>MPTTESSSSHCSSGSSTIPEPSRSTEQRRDLDKCEYGHTSRWLKLRVTRVGQAAWFFKKPIQSSQRLSGVYSPRHLKKAIAGQRSELTAPSSRLTPRPNVRERKVKIFLHQYPCLTNRLVDKPRRKQDIVKGR</sequence>
<dbReference type="Proteomes" id="UP000221165">
    <property type="component" value="Unassembled WGS sequence"/>
</dbReference>
<reference evidence="2 3" key="1">
    <citation type="journal article" date="2017" name="Int. J. Parasitol.">
        <title>The genome of the protozoan parasite Cystoisospora suis and a reverse vaccinology approach to identify vaccine candidates.</title>
        <authorList>
            <person name="Palmieri N."/>
            <person name="Shrestha A."/>
            <person name="Ruttkowski B."/>
            <person name="Beck T."/>
            <person name="Vogl C."/>
            <person name="Tomley F."/>
            <person name="Blake D.P."/>
            <person name="Joachim A."/>
        </authorList>
    </citation>
    <scope>NUCLEOTIDE SEQUENCE [LARGE SCALE GENOMIC DNA]</scope>
    <source>
        <strain evidence="2 3">Wien I</strain>
    </source>
</reference>
<evidence type="ECO:0000256" key="1">
    <source>
        <dbReference type="SAM" id="MobiDB-lite"/>
    </source>
</evidence>
<evidence type="ECO:0000313" key="2">
    <source>
        <dbReference type="EMBL" id="PHJ16630.1"/>
    </source>
</evidence>
<keyword evidence="3" id="KW-1185">Reference proteome</keyword>
<dbReference type="AlphaFoldDB" id="A0A2C6K2V2"/>
<name>A0A2C6K2V2_9APIC</name>
<dbReference type="RefSeq" id="XP_067918356.1">
    <property type="nucleotide sequence ID" value="XM_068069668.1"/>
</dbReference>
<gene>
    <name evidence="2" type="ORF">CSUI_009553</name>
</gene>
<comment type="caution">
    <text evidence="2">The sequence shown here is derived from an EMBL/GenBank/DDBJ whole genome shotgun (WGS) entry which is preliminary data.</text>
</comment>
<organism evidence="2 3">
    <name type="scientific">Cystoisospora suis</name>
    <dbReference type="NCBI Taxonomy" id="483139"/>
    <lineage>
        <taxon>Eukaryota</taxon>
        <taxon>Sar</taxon>
        <taxon>Alveolata</taxon>
        <taxon>Apicomplexa</taxon>
        <taxon>Conoidasida</taxon>
        <taxon>Coccidia</taxon>
        <taxon>Eucoccidiorida</taxon>
        <taxon>Eimeriorina</taxon>
        <taxon>Sarcocystidae</taxon>
        <taxon>Cystoisospora</taxon>
    </lineage>
</organism>
<feature type="non-terminal residue" evidence="2">
    <location>
        <position position="133"/>
    </location>
</feature>